<dbReference type="GO" id="GO:0032259">
    <property type="term" value="P:methylation"/>
    <property type="evidence" value="ECO:0007669"/>
    <property type="project" value="UniProtKB-KW"/>
</dbReference>
<accession>A0ABZ0IZ41</accession>
<dbReference type="Gene3D" id="3.40.50.150">
    <property type="entry name" value="Vaccinia Virus protein VP39"/>
    <property type="match status" value="1"/>
</dbReference>
<name>A0ABZ0IZ41_9BACT</name>
<dbReference type="EMBL" id="CP136051">
    <property type="protein sequence ID" value="WOK09220.1"/>
    <property type="molecule type" value="Genomic_DNA"/>
</dbReference>
<gene>
    <name evidence="2" type="ORF">RT717_11285</name>
</gene>
<protein>
    <submittedName>
        <fullName evidence="2">Class I SAM-dependent methyltransferase</fullName>
        <ecNumber evidence="2">2.1.-.-</ecNumber>
    </submittedName>
</protein>
<dbReference type="InterPro" id="IPR029063">
    <property type="entry name" value="SAM-dependent_MTases_sf"/>
</dbReference>
<dbReference type="GO" id="GO:0008168">
    <property type="term" value="F:methyltransferase activity"/>
    <property type="evidence" value="ECO:0007669"/>
    <property type="project" value="UniProtKB-KW"/>
</dbReference>
<proteinExistence type="predicted"/>
<evidence type="ECO:0000259" key="1">
    <source>
        <dbReference type="Pfam" id="PF08241"/>
    </source>
</evidence>
<dbReference type="RefSeq" id="WP_317491840.1">
    <property type="nucleotide sequence ID" value="NZ_CP136051.1"/>
</dbReference>
<dbReference type="CDD" id="cd02440">
    <property type="entry name" value="AdoMet_MTases"/>
    <property type="match status" value="1"/>
</dbReference>
<dbReference type="Proteomes" id="UP001302349">
    <property type="component" value="Chromosome"/>
</dbReference>
<dbReference type="Pfam" id="PF08241">
    <property type="entry name" value="Methyltransf_11"/>
    <property type="match status" value="1"/>
</dbReference>
<evidence type="ECO:0000313" key="2">
    <source>
        <dbReference type="EMBL" id="WOK09220.1"/>
    </source>
</evidence>
<organism evidence="2 3">
    <name type="scientific">Imperialibacter roseus</name>
    <dbReference type="NCBI Taxonomy" id="1324217"/>
    <lineage>
        <taxon>Bacteria</taxon>
        <taxon>Pseudomonadati</taxon>
        <taxon>Bacteroidota</taxon>
        <taxon>Cytophagia</taxon>
        <taxon>Cytophagales</taxon>
        <taxon>Flammeovirgaceae</taxon>
        <taxon>Imperialibacter</taxon>
    </lineage>
</organism>
<sequence length="177" mass="18947">MELSTAIKLIENGVSNAGDAQSWLDLGAGNGLFTRALAAVLPSGSVVTAIDKSSSFSPTKNDLQGATRIDTRVADFTTLRSEDLKVNGILMANSLHYVKDQEGFLKKVLDSLLPDGRLIVVEYDTDRGNMWVPYPLSFSSLTSLLTETSAEVVTRLGSTPSQFQRGGIYSALIMSAA</sequence>
<dbReference type="EC" id="2.1.-.-" evidence="2"/>
<dbReference type="InterPro" id="IPR013216">
    <property type="entry name" value="Methyltransf_11"/>
</dbReference>
<reference evidence="2 3" key="1">
    <citation type="journal article" date="2023" name="Microbiol. Resour. Announc.">
        <title>Complete Genome Sequence of Imperialibacter roseus strain P4T.</title>
        <authorList>
            <person name="Tizabi D.R."/>
            <person name="Bachvaroff T."/>
            <person name="Hill R.T."/>
        </authorList>
    </citation>
    <scope>NUCLEOTIDE SEQUENCE [LARGE SCALE GENOMIC DNA]</scope>
    <source>
        <strain evidence="2 3">P4T</strain>
    </source>
</reference>
<evidence type="ECO:0000313" key="3">
    <source>
        <dbReference type="Proteomes" id="UP001302349"/>
    </source>
</evidence>
<keyword evidence="2" id="KW-0808">Transferase</keyword>
<feature type="domain" description="Methyltransferase type 11" evidence="1">
    <location>
        <begin position="24"/>
        <end position="120"/>
    </location>
</feature>
<keyword evidence="2" id="KW-0489">Methyltransferase</keyword>
<keyword evidence="3" id="KW-1185">Reference proteome</keyword>
<dbReference type="SUPFAM" id="SSF53335">
    <property type="entry name" value="S-adenosyl-L-methionine-dependent methyltransferases"/>
    <property type="match status" value="1"/>
</dbReference>